<dbReference type="GO" id="GO:0020037">
    <property type="term" value="F:heme binding"/>
    <property type="evidence" value="ECO:0007669"/>
    <property type="project" value="InterPro"/>
</dbReference>
<comment type="cofactor">
    <cofactor evidence="1">
        <name>heme</name>
        <dbReference type="ChEBI" id="CHEBI:30413"/>
    </cofactor>
</comment>
<keyword evidence="4" id="KW-1185">Reference proteome</keyword>
<dbReference type="Proteomes" id="UP001150879">
    <property type="component" value="Unassembled WGS sequence"/>
</dbReference>
<keyword evidence="2" id="KW-0812">Transmembrane</keyword>
<evidence type="ECO:0000256" key="1">
    <source>
        <dbReference type="PIRSR" id="PIRSR602401-1"/>
    </source>
</evidence>
<sequence>MGRISDTFTILYLGLAAGIYLKPEYAIFNSRIVTAAVLFGVITMWKIIYQLVLYPDYFTPLKHIDSPMDRSWLTGNSSNFLFATPYLQIREWVKYRPNQDLFRYYIVANFERVILTSPKALGELLVTKVYDFEKPDLARQSLRRITGDGILLAEGQEHKTQRKNLMPAFAYRHIKNLYPVFWSKSVEMVKMIEEDLQSRKASGNNDNTVQISNWASRATLDIIGVAGMDHDFNSLSEPDNALYQSYRKIMSSPPLIMKIFFVISLLFGKPAWSQALPTKRNKDIKESGEVIRNVARQMIGQKKAKMEDPKAETGIDILSVALSSGTFDEENLVDQCMTFLTAGHETTATALQWAVYALCKNPNVQTRLRDEIRTNLPSLDDPTPISAAAVDNLPYLNAVCNEVLRFHPSVPITIRKAVRDTTLAGTHIPKDTTLVLSPQILNRMEELWGPDADEFNPDRFMGPGKANTGGAVSNYAFLTFLHGPRSCIGQGFAKSELACLIAATVGRFQMEFKFPDAKLEIREGATVSPKDGVLALLTPLEGW</sequence>
<dbReference type="InterPro" id="IPR050121">
    <property type="entry name" value="Cytochrome_P450_monoxygenase"/>
</dbReference>
<reference evidence="3" key="1">
    <citation type="submission" date="2022-11" db="EMBL/GenBank/DDBJ databases">
        <authorList>
            <person name="Petersen C."/>
        </authorList>
    </citation>
    <scope>NUCLEOTIDE SEQUENCE</scope>
    <source>
        <strain evidence="3">IBT 16849</strain>
    </source>
</reference>
<reference evidence="3" key="2">
    <citation type="journal article" date="2023" name="IMA Fungus">
        <title>Comparative genomic study of the Penicillium genus elucidates a diverse pangenome and 15 lateral gene transfer events.</title>
        <authorList>
            <person name="Petersen C."/>
            <person name="Sorensen T."/>
            <person name="Nielsen M.R."/>
            <person name="Sondergaard T.E."/>
            <person name="Sorensen J.L."/>
            <person name="Fitzpatrick D.A."/>
            <person name="Frisvad J.C."/>
            <person name="Nielsen K.L."/>
        </authorList>
    </citation>
    <scope>NUCLEOTIDE SEQUENCE</scope>
    <source>
        <strain evidence="3">IBT 16849</strain>
    </source>
</reference>
<dbReference type="PANTHER" id="PTHR24305:SF227">
    <property type="entry name" value="P450, PUTATIVE (EUROFUNG)-RELATED"/>
    <property type="match status" value="1"/>
</dbReference>
<feature type="binding site" description="axial binding residue" evidence="1">
    <location>
        <position position="487"/>
    </location>
    <ligand>
        <name>heme</name>
        <dbReference type="ChEBI" id="CHEBI:30413"/>
    </ligand>
    <ligandPart>
        <name>Fe</name>
        <dbReference type="ChEBI" id="CHEBI:18248"/>
    </ligandPart>
</feature>
<dbReference type="InterPro" id="IPR001128">
    <property type="entry name" value="Cyt_P450"/>
</dbReference>
<dbReference type="OrthoDB" id="1470350at2759"/>
<dbReference type="InterPro" id="IPR036396">
    <property type="entry name" value="Cyt_P450_sf"/>
</dbReference>
<keyword evidence="1" id="KW-0479">Metal-binding</keyword>
<protein>
    <recommendedName>
        <fullName evidence="5">Cytochrome P450 monooxygenase</fullName>
    </recommendedName>
</protein>
<dbReference type="PANTHER" id="PTHR24305">
    <property type="entry name" value="CYTOCHROME P450"/>
    <property type="match status" value="1"/>
</dbReference>
<gene>
    <name evidence="3" type="ORF">N7472_008441</name>
</gene>
<name>A0A9W9M6X2_9EURO</name>
<accession>A0A9W9M6X2</accession>
<feature type="transmembrane region" description="Helical" evidence="2">
    <location>
        <begin position="32"/>
        <end position="52"/>
    </location>
</feature>
<evidence type="ECO:0000256" key="2">
    <source>
        <dbReference type="SAM" id="Phobius"/>
    </source>
</evidence>
<dbReference type="GO" id="GO:0016705">
    <property type="term" value="F:oxidoreductase activity, acting on paired donors, with incorporation or reduction of molecular oxygen"/>
    <property type="evidence" value="ECO:0007669"/>
    <property type="project" value="InterPro"/>
</dbReference>
<keyword evidence="1" id="KW-0408">Iron</keyword>
<dbReference type="CDD" id="cd11069">
    <property type="entry name" value="CYP_FUM15-like"/>
    <property type="match status" value="1"/>
</dbReference>
<dbReference type="GO" id="GO:0043386">
    <property type="term" value="P:mycotoxin biosynthetic process"/>
    <property type="evidence" value="ECO:0007669"/>
    <property type="project" value="UniProtKB-ARBA"/>
</dbReference>
<keyword evidence="2" id="KW-0472">Membrane</keyword>
<dbReference type="InterPro" id="IPR002401">
    <property type="entry name" value="Cyt_P450_E_grp-I"/>
</dbReference>
<dbReference type="GO" id="GO:0004497">
    <property type="term" value="F:monooxygenase activity"/>
    <property type="evidence" value="ECO:0007669"/>
    <property type="project" value="InterPro"/>
</dbReference>
<organism evidence="3 4">
    <name type="scientific">Penicillium cf. griseofulvum</name>
    <dbReference type="NCBI Taxonomy" id="2972120"/>
    <lineage>
        <taxon>Eukaryota</taxon>
        <taxon>Fungi</taxon>
        <taxon>Dikarya</taxon>
        <taxon>Ascomycota</taxon>
        <taxon>Pezizomycotina</taxon>
        <taxon>Eurotiomycetes</taxon>
        <taxon>Eurotiomycetidae</taxon>
        <taxon>Eurotiales</taxon>
        <taxon>Aspergillaceae</taxon>
        <taxon>Penicillium</taxon>
    </lineage>
</organism>
<keyword evidence="2" id="KW-1133">Transmembrane helix</keyword>
<dbReference type="EMBL" id="JAPQKP010000005">
    <property type="protein sequence ID" value="KAJ5189427.1"/>
    <property type="molecule type" value="Genomic_DNA"/>
</dbReference>
<dbReference type="PRINTS" id="PR00463">
    <property type="entry name" value="EP450I"/>
</dbReference>
<dbReference type="GO" id="GO:0005506">
    <property type="term" value="F:iron ion binding"/>
    <property type="evidence" value="ECO:0007669"/>
    <property type="project" value="InterPro"/>
</dbReference>
<keyword evidence="1" id="KW-0349">Heme</keyword>
<dbReference type="Pfam" id="PF00067">
    <property type="entry name" value="p450"/>
    <property type="match status" value="1"/>
</dbReference>
<evidence type="ECO:0000313" key="4">
    <source>
        <dbReference type="Proteomes" id="UP001150879"/>
    </source>
</evidence>
<dbReference type="SUPFAM" id="SSF48264">
    <property type="entry name" value="Cytochrome P450"/>
    <property type="match status" value="1"/>
</dbReference>
<dbReference type="AlphaFoldDB" id="A0A9W9M6X2"/>
<dbReference type="Gene3D" id="1.10.630.10">
    <property type="entry name" value="Cytochrome P450"/>
    <property type="match status" value="1"/>
</dbReference>
<evidence type="ECO:0008006" key="5">
    <source>
        <dbReference type="Google" id="ProtNLM"/>
    </source>
</evidence>
<dbReference type="PRINTS" id="PR00385">
    <property type="entry name" value="P450"/>
</dbReference>
<proteinExistence type="predicted"/>
<dbReference type="FunFam" id="1.10.630.10:FF:000051">
    <property type="entry name" value="Cytochrome P450 monooxygenase (Fum15)"/>
    <property type="match status" value="1"/>
</dbReference>
<comment type="caution">
    <text evidence="3">The sequence shown here is derived from an EMBL/GenBank/DDBJ whole genome shotgun (WGS) entry which is preliminary data.</text>
</comment>
<evidence type="ECO:0000313" key="3">
    <source>
        <dbReference type="EMBL" id="KAJ5189427.1"/>
    </source>
</evidence>